<sequence length="54" mass="5762">MFDPAIQLSDNGFDISPRLAAASADSAQDLIADDDARTYFLNPDGTRPRPLAPA</sequence>
<evidence type="ECO:0000313" key="2">
    <source>
        <dbReference type="Proteomes" id="UP000267536"/>
    </source>
</evidence>
<gene>
    <name evidence="1" type="ORF">EF294_14750</name>
</gene>
<dbReference type="Proteomes" id="UP000267536">
    <property type="component" value="Unassembled WGS sequence"/>
</dbReference>
<name>A0A3N4GIV0_9ACTN</name>
<evidence type="ECO:0000313" key="1">
    <source>
        <dbReference type="EMBL" id="RPA59101.1"/>
    </source>
</evidence>
<comment type="caution">
    <text evidence="1">The sequence shown here is derived from an EMBL/GenBank/DDBJ whole genome shotgun (WGS) entry which is preliminary data.</text>
</comment>
<reference evidence="1 2" key="1">
    <citation type="submission" date="2018-11" db="EMBL/GenBank/DDBJ databases">
        <title>Draft genome sequence of Gordonia sp. RS15-1S isolated from rice stems.</title>
        <authorList>
            <person name="Muangham S."/>
        </authorList>
    </citation>
    <scope>NUCLEOTIDE SEQUENCE [LARGE SCALE GENOMIC DNA]</scope>
    <source>
        <strain evidence="1 2">RS15-1S</strain>
    </source>
</reference>
<dbReference type="SUPFAM" id="SSF56235">
    <property type="entry name" value="N-terminal nucleophile aminohydrolases (Ntn hydrolases)"/>
    <property type="match status" value="1"/>
</dbReference>
<dbReference type="RefSeq" id="WP_123931390.1">
    <property type="nucleotide sequence ID" value="NZ_JBPSDP010000010.1"/>
</dbReference>
<dbReference type="InterPro" id="IPR029055">
    <property type="entry name" value="Ntn_hydrolases_N"/>
</dbReference>
<protein>
    <submittedName>
        <fullName evidence="1">Uncharacterized protein</fullName>
    </submittedName>
</protein>
<organism evidence="1 2">
    <name type="scientific">Gordonia oryzae</name>
    <dbReference type="NCBI Taxonomy" id="2487349"/>
    <lineage>
        <taxon>Bacteria</taxon>
        <taxon>Bacillati</taxon>
        <taxon>Actinomycetota</taxon>
        <taxon>Actinomycetes</taxon>
        <taxon>Mycobacteriales</taxon>
        <taxon>Gordoniaceae</taxon>
        <taxon>Gordonia</taxon>
    </lineage>
</organism>
<dbReference type="AlphaFoldDB" id="A0A3N4GIV0"/>
<accession>A0A3N4GIV0</accession>
<dbReference type="EMBL" id="RKMH01000010">
    <property type="protein sequence ID" value="RPA59101.1"/>
    <property type="molecule type" value="Genomic_DNA"/>
</dbReference>
<proteinExistence type="predicted"/>
<keyword evidence="2" id="KW-1185">Reference proteome</keyword>